<accession>A0ABY7Z059</accession>
<keyword evidence="4" id="KW-1185">Reference proteome</keyword>
<reference evidence="3 4" key="1">
    <citation type="submission" date="2023-02" db="EMBL/GenBank/DDBJ databases">
        <title>Devosia chondri sp. nov., isolated from the phycosphere of marine algae.</title>
        <authorList>
            <person name="Kim J.M."/>
            <person name="Lee J.K."/>
            <person name="Choi B.J."/>
            <person name="Bayburt H."/>
            <person name="Jeon C.O."/>
        </authorList>
    </citation>
    <scope>NUCLEOTIDE SEQUENCE [LARGE SCALE GENOMIC DNA]</scope>
    <source>
        <strain evidence="3 4">G2-5</strain>
    </source>
</reference>
<proteinExistence type="predicted"/>
<dbReference type="RefSeq" id="WP_282212414.1">
    <property type="nucleotide sequence ID" value="NZ_CP118247.1"/>
</dbReference>
<evidence type="ECO:0008006" key="5">
    <source>
        <dbReference type="Google" id="ProtNLM"/>
    </source>
</evidence>
<evidence type="ECO:0000313" key="3">
    <source>
        <dbReference type="EMBL" id="WDR06901.1"/>
    </source>
</evidence>
<keyword evidence="1" id="KW-0472">Membrane</keyword>
<organism evidence="3 4">
    <name type="scientific">Devosia rhodophyticola</name>
    <dbReference type="NCBI Taxonomy" id="3026423"/>
    <lineage>
        <taxon>Bacteria</taxon>
        <taxon>Pseudomonadati</taxon>
        <taxon>Pseudomonadota</taxon>
        <taxon>Alphaproteobacteria</taxon>
        <taxon>Hyphomicrobiales</taxon>
        <taxon>Devosiaceae</taxon>
        <taxon>Devosia</taxon>
    </lineage>
</organism>
<keyword evidence="1" id="KW-0812">Transmembrane</keyword>
<evidence type="ECO:0000256" key="2">
    <source>
        <dbReference type="SAM" id="SignalP"/>
    </source>
</evidence>
<protein>
    <recommendedName>
        <fullName evidence="5">Mechanosensitive ion channel family protein</fullName>
    </recommendedName>
</protein>
<feature type="transmembrane region" description="Helical" evidence="1">
    <location>
        <begin position="223"/>
        <end position="242"/>
    </location>
</feature>
<keyword evidence="2" id="KW-0732">Signal</keyword>
<dbReference type="Proteomes" id="UP001222118">
    <property type="component" value="Chromosome"/>
</dbReference>
<feature type="transmembrane region" description="Helical" evidence="1">
    <location>
        <begin position="182"/>
        <end position="211"/>
    </location>
</feature>
<keyword evidence="1" id="KW-1133">Transmembrane helix</keyword>
<evidence type="ECO:0000313" key="4">
    <source>
        <dbReference type="Proteomes" id="UP001222118"/>
    </source>
</evidence>
<dbReference type="EMBL" id="CP118247">
    <property type="protein sequence ID" value="WDR06901.1"/>
    <property type="molecule type" value="Genomic_DNA"/>
</dbReference>
<name>A0ABY7Z059_9HYPH</name>
<feature type="chain" id="PRO_5045623014" description="Mechanosensitive ion channel family protein" evidence="2">
    <location>
        <begin position="31"/>
        <end position="261"/>
    </location>
</feature>
<feature type="signal peptide" evidence="2">
    <location>
        <begin position="1"/>
        <end position="30"/>
    </location>
</feature>
<feature type="transmembrane region" description="Helical" evidence="1">
    <location>
        <begin position="141"/>
        <end position="161"/>
    </location>
</feature>
<gene>
    <name evidence="3" type="ORF">PSQ90_05475</name>
</gene>
<sequence length="261" mass="27179">MLELFKFRPLLLLMALIGALALYAPAQAQAQIIPGLPSTSSTEAATDPSSLKLLIEVLKDDTARQKLIDELEANANGAAETAEPAASAPGAGLGTQIAEFTQSTAESAAQSVRSLWEEIAQAPQFFGALAGGDYVSLGAQLLQVGVLIVLTYGLFFVLRYLTDGFRAMLGRRAAAGGWIAKIVAVVTLLVTNIALVALAWGGGTVVAVSLLGEAGQVVFAHSLFLNAFLVVEVFQAIVRAVLAPANLACARFPSTIIRPAC</sequence>
<evidence type="ECO:0000256" key="1">
    <source>
        <dbReference type="SAM" id="Phobius"/>
    </source>
</evidence>